<keyword evidence="4 6" id="KW-0289">Folate biosynthesis</keyword>
<dbReference type="NCBIfam" id="TIGR00525">
    <property type="entry name" value="folB"/>
    <property type="match status" value="1"/>
</dbReference>
<organism evidence="8 9">
    <name type="scientific">Halopseudomonas pertucinogena</name>
    <dbReference type="NCBI Taxonomy" id="86175"/>
    <lineage>
        <taxon>Bacteria</taxon>
        <taxon>Pseudomonadati</taxon>
        <taxon>Pseudomonadota</taxon>
        <taxon>Gammaproteobacteria</taxon>
        <taxon>Pseudomonadales</taxon>
        <taxon>Pseudomonadaceae</taxon>
        <taxon>Halopseudomonas</taxon>
    </lineage>
</organism>
<dbReference type="InterPro" id="IPR006157">
    <property type="entry name" value="FolB_dom"/>
</dbReference>
<comment type="catalytic activity">
    <reaction evidence="1 6">
        <text>7,8-dihydroneopterin = 6-hydroxymethyl-7,8-dihydropterin + glycolaldehyde</text>
        <dbReference type="Rhea" id="RHEA:10540"/>
        <dbReference type="ChEBI" id="CHEBI:17001"/>
        <dbReference type="ChEBI" id="CHEBI:17071"/>
        <dbReference type="ChEBI" id="CHEBI:44841"/>
        <dbReference type="EC" id="4.1.2.25"/>
    </reaction>
</comment>
<evidence type="ECO:0000256" key="4">
    <source>
        <dbReference type="ARBA" id="ARBA00022909"/>
    </source>
</evidence>
<comment type="function">
    <text evidence="6">Catalyzes the conversion of 7,8-dihydroneopterin to 6-hydroxymethyl-7,8-dihydropterin.</text>
</comment>
<evidence type="ECO:0000313" key="9">
    <source>
        <dbReference type="Proteomes" id="UP000633263"/>
    </source>
</evidence>
<dbReference type="Proteomes" id="UP000633263">
    <property type="component" value="Unassembled WGS sequence"/>
</dbReference>
<dbReference type="Pfam" id="PF02152">
    <property type="entry name" value="FolB"/>
    <property type="match status" value="1"/>
</dbReference>
<evidence type="ECO:0000259" key="7">
    <source>
        <dbReference type="SMART" id="SM00905"/>
    </source>
</evidence>
<dbReference type="EC" id="4.1.2.25" evidence="6"/>
<comment type="similarity">
    <text evidence="3 6">Belongs to the DHNA family.</text>
</comment>
<keyword evidence="9" id="KW-1185">Reference proteome</keyword>
<evidence type="ECO:0000256" key="3">
    <source>
        <dbReference type="ARBA" id="ARBA00005708"/>
    </source>
</evidence>
<dbReference type="CDD" id="cd00534">
    <property type="entry name" value="DHNA_DHNTPE"/>
    <property type="match status" value="1"/>
</dbReference>
<comment type="pathway">
    <text evidence="2 6">Cofactor biosynthesis; tetrahydrofolate biosynthesis; 2-amino-4-hydroxy-6-hydroxymethyl-7,8-dihydropteridine diphosphate from 7,8-dihydroneopterin triphosphate: step 3/4.</text>
</comment>
<dbReference type="RefSeq" id="WP_188636803.1">
    <property type="nucleotide sequence ID" value="NZ_BMNN01000005.1"/>
</dbReference>
<reference evidence="9" key="1">
    <citation type="journal article" date="2019" name="Int. J. Syst. Evol. Microbiol.">
        <title>The Global Catalogue of Microorganisms (GCM) 10K type strain sequencing project: providing services to taxonomists for standard genome sequencing and annotation.</title>
        <authorList>
            <consortium name="The Broad Institute Genomics Platform"/>
            <consortium name="The Broad Institute Genome Sequencing Center for Infectious Disease"/>
            <person name="Wu L."/>
            <person name="Ma J."/>
        </authorList>
    </citation>
    <scope>NUCLEOTIDE SEQUENCE [LARGE SCALE GENOMIC DNA]</scope>
    <source>
        <strain evidence="9">JCM 11590</strain>
    </source>
</reference>
<dbReference type="SUPFAM" id="SSF55620">
    <property type="entry name" value="Tetrahydrobiopterin biosynthesis enzymes-like"/>
    <property type="match status" value="1"/>
</dbReference>
<name>A0ABQ2CRD1_9GAMM</name>
<evidence type="ECO:0000256" key="5">
    <source>
        <dbReference type="ARBA" id="ARBA00023239"/>
    </source>
</evidence>
<evidence type="ECO:0000256" key="6">
    <source>
        <dbReference type="RuleBase" id="RU362079"/>
    </source>
</evidence>
<dbReference type="PANTHER" id="PTHR42844">
    <property type="entry name" value="DIHYDRONEOPTERIN ALDOLASE 1-RELATED"/>
    <property type="match status" value="1"/>
</dbReference>
<dbReference type="InterPro" id="IPR006156">
    <property type="entry name" value="Dihydroneopterin_aldolase"/>
</dbReference>
<dbReference type="SMART" id="SM00905">
    <property type="entry name" value="FolB"/>
    <property type="match status" value="1"/>
</dbReference>
<dbReference type="NCBIfam" id="TIGR00526">
    <property type="entry name" value="folB_dom"/>
    <property type="match status" value="1"/>
</dbReference>
<evidence type="ECO:0000256" key="1">
    <source>
        <dbReference type="ARBA" id="ARBA00001353"/>
    </source>
</evidence>
<dbReference type="PANTHER" id="PTHR42844:SF1">
    <property type="entry name" value="DIHYDRONEOPTERIN ALDOLASE 1-RELATED"/>
    <property type="match status" value="1"/>
</dbReference>
<feature type="domain" description="Dihydroneopterin aldolase/epimerase" evidence="7">
    <location>
        <begin position="4"/>
        <end position="115"/>
    </location>
</feature>
<evidence type="ECO:0000313" key="8">
    <source>
        <dbReference type="EMBL" id="GGJ05580.1"/>
    </source>
</evidence>
<dbReference type="Gene3D" id="3.30.1130.10">
    <property type="match status" value="1"/>
</dbReference>
<sequence>MDQVFIRGLEVDAVIGAYDWERTIRQRLVVDLEMGWDIRPAAETDDLNLALDYASVSRRVLEYVRASSFELVETLAERLATLLMSEFHVPWVRLRINKPGAVTQATGGVGVVIERGECRA</sequence>
<protein>
    <recommendedName>
        <fullName evidence="6">7,8-dihydroneopterin aldolase</fullName>
        <ecNumber evidence="6">4.1.2.25</ecNumber>
    </recommendedName>
</protein>
<evidence type="ECO:0000256" key="2">
    <source>
        <dbReference type="ARBA" id="ARBA00005013"/>
    </source>
</evidence>
<proteinExistence type="inferred from homology"/>
<dbReference type="InterPro" id="IPR043133">
    <property type="entry name" value="GTP-CH-I_C/QueF"/>
</dbReference>
<keyword evidence="5 6" id="KW-0456">Lyase</keyword>
<gene>
    <name evidence="8" type="primary">folB</name>
    <name evidence="8" type="ORF">GCM10009083_23070</name>
</gene>
<comment type="caution">
    <text evidence="8">The sequence shown here is derived from an EMBL/GenBank/DDBJ whole genome shotgun (WGS) entry which is preliminary data.</text>
</comment>
<accession>A0ABQ2CRD1</accession>
<dbReference type="EMBL" id="BMNN01000005">
    <property type="protein sequence ID" value="GGJ05580.1"/>
    <property type="molecule type" value="Genomic_DNA"/>
</dbReference>